<dbReference type="Gene3D" id="1.10.287.560">
    <property type="entry name" value="Histidine kinase CheA-like, homodimeric domain"/>
    <property type="match status" value="1"/>
</dbReference>
<feature type="domain" description="Histidine kinase" evidence="14">
    <location>
        <begin position="323"/>
        <end position="526"/>
    </location>
</feature>
<dbReference type="SUPFAM" id="SSF47384">
    <property type="entry name" value="Homodimeric domain of signal transducing histidine kinase"/>
    <property type="match status" value="1"/>
</dbReference>
<dbReference type="PROSITE" id="PS50851">
    <property type="entry name" value="CHEW"/>
    <property type="match status" value="1"/>
</dbReference>
<evidence type="ECO:0000256" key="3">
    <source>
        <dbReference type="ARBA" id="ARBA00021495"/>
    </source>
</evidence>
<dbReference type="InterPro" id="IPR037006">
    <property type="entry name" value="CheA-like_homodim_sf"/>
</dbReference>
<feature type="region of interest" description="Disordered" evidence="13">
    <location>
        <begin position="671"/>
        <end position="701"/>
    </location>
</feature>
<dbReference type="AlphaFoldDB" id="A0A8I1GDZ5"/>
<dbReference type="SUPFAM" id="SSF55874">
    <property type="entry name" value="ATPase domain of HSP90 chaperone/DNA topoisomerase II/histidine kinase"/>
    <property type="match status" value="1"/>
</dbReference>
<dbReference type="RefSeq" id="WP_037236336.1">
    <property type="nucleotide sequence ID" value="NZ_JAEMUK010000002.1"/>
</dbReference>
<reference evidence="17 18" key="1">
    <citation type="submission" date="2020-12" db="EMBL/GenBank/DDBJ databases">
        <title>Revised draft genomes of Rhodomicrobium vannielii ATCC 17100 and Rhodomicrobium udaipurense JA643.</title>
        <authorList>
            <person name="Conners E.M."/>
            <person name="Davenport E.J."/>
            <person name="Bose A."/>
        </authorList>
    </citation>
    <scope>NUCLEOTIDE SEQUENCE [LARGE SCALE GENOMIC DNA]</scope>
    <source>
        <strain evidence="17 18">JA643</strain>
    </source>
</reference>
<dbReference type="FunFam" id="3.30.565.10:FF:000016">
    <property type="entry name" value="Chemotaxis protein CheA, putative"/>
    <property type="match status" value="1"/>
</dbReference>
<evidence type="ECO:0000256" key="12">
    <source>
        <dbReference type="PROSITE-ProRule" id="PRU00110"/>
    </source>
</evidence>
<dbReference type="InterPro" id="IPR002545">
    <property type="entry name" value="CheW-lke_dom"/>
</dbReference>
<keyword evidence="18" id="KW-1185">Reference proteome</keyword>
<dbReference type="CDD" id="cd16916">
    <property type="entry name" value="HATPase_CheA-like"/>
    <property type="match status" value="1"/>
</dbReference>
<evidence type="ECO:0000256" key="4">
    <source>
        <dbReference type="ARBA" id="ARBA00022500"/>
    </source>
</evidence>
<gene>
    <name evidence="17" type="ORF">JDN41_00225</name>
</gene>
<evidence type="ECO:0000256" key="7">
    <source>
        <dbReference type="ARBA" id="ARBA00022741"/>
    </source>
</evidence>
<evidence type="ECO:0000256" key="2">
    <source>
        <dbReference type="ARBA" id="ARBA00012438"/>
    </source>
</evidence>
<feature type="domain" description="CheW-like" evidence="15">
    <location>
        <begin position="528"/>
        <end position="663"/>
    </location>
</feature>
<dbReference type="SMART" id="SM00073">
    <property type="entry name" value="HPT"/>
    <property type="match status" value="1"/>
</dbReference>
<dbReference type="Pfam" id="PF02518">
    <property type="entry name" value="HATPase_c"/>
    <property type="match status" value="1"/>
</dbReference>
<dbReference type="InterPro" id="IPR051315">
    <property type="entry name" value="Bact_Chemotaxis_CheA"/>
</dbReference>
<keyword evidence="9" id="KW-0067">ATP-binding</keyword>
<organism evidence="17 18">
    <name type="scientific">Rhodomicrobium udaipurense</name>
    <dbReference type="NCBI Taxonomy" id="1202716"/>
    <lineage>
        <taxon>Bacteria</taxon>
        <taxon>Pseudomonadati</taxon>
        <taxon>Pseudomonadota</taxon>
        <taxon>Alphaproteobacteria</taxon>
        <taxon>Hyphomicrobiales</taxon>
        <taxon>Hyphomicrobiaceae</taxon>
        <taxon>Rhodomicrobium</taxon>
    </lineage>
</organism>
<evidence type="ECO:0000256" key="11">
    <source>
        <dbReference type="ARBA" id="ARBA00035100"/>
    </source>
</evidence>
<protein>
    <recommendedName>
        <fullName evidence="3">Chemotaxis protein CheA</fullName>
        <ecNumber evidence="2">2.7.13.3</ecNumber>
    </recommendedName>
</protein>
<dbReference type="Gene3D" id="3.30.565.10">
    <property type="entry name" value="Histidine kinase-like ATPase, C-terminal domain"/>
    <property type="match status" value="1"/>
</dbReference>
<evidence type="ECO:0000313" key="17">
    <source>
        <dbReference type="EMBL" id="MBJ7541981.1"/>
    </source>
</evidence>
<keyword evidence="7" id="KW-0547">Nucleotide-binding</keyword>
<dbReference type="SMART" id="SM00387">
    <property type="entry name" value="HATPase_c"/>
    <property type="match status" value="1"/>
</dbReference>
<dbReference type="PROSITE" id="PS50894">
    <property type="entry name" value="HPT"/>
    <property type="match status" value="1"/>
</dbReference>
<evidence type="ECO:0000256" key="8">
    <source>
        <dbReference type="ARBA" id="ARBA00022777"/>
    </source>
</evidence>
<dbReference type="CDD" id="cd00731">
    <property type="entry name" value="CheA_reg"/>
    <property type="match status" value="1"/>
</dbReference>
<dbReference type="PANTHER" id="PTHR43395:SF10">
    <property type="entry name" value="CHEMOTAXIS PROTEIN CHEA"/>
    <property type="match status" value="1"/>
</dbReference>
<dbReference type="PRINTS" id="PR00344">
    <property type="entry name" value="BCTRLSENSOR"/>
</dbReference>
<dbReference type="PANTHER" id="PTHR43395">
    <property type="entry name" value="SENSOR HISTIDINE KINASE CHEA"/>
    <property type="match status" value="1"/>
</dbReference>
<dbReference type="InterPro" id="IPR005467">
    <property type="entry name" value="His_kinase_dom"/>
</dbReference>
<evidence type="ECO:0000259" key="16">
    <source>
        <dbReference type="PROSITE" id="PS50894"/>
    </source>
</evidence>
<dbReference type="SUPFAM" id="SSF50341">
    <property type="entry name" value="CheW-like"/>
    <property type="match status" value="1"/>
</dbReference>
<dbReference type="InterPro" id="IPR036097">
    <property type="entry name" value="HisK_dim/P_sf"/>
</dbReference>
<evidence type="ECO:0000256" key="1">
    <source>
        <dbReference type="ARBA" id="ARBA00000085"/>
    </source>
</evidence>
<evidence type="ECO:0000256" key="5">
    <source>
        <dbReference type="ARBA" id="ARBA00022553"/>
    </source>
</evidence>
<dbReference type="InterPro" id="IPR004105">
    <property type="entry name" value="CheA-like_dim"/>
</dbReference>
<name>A0A8I1GDZ5_9HYPH</name>
<feature type="domain" description="HPt" evidence="16">
    <location>
        <begin position="7"/>
        <end position="111"/>
    </location>
</feature>
<dbReference type="PROSITE" id="PS50109">
    <property type="entry name" value="HIS_KIN"/>
    <property type="match status" value="1"/>
</dbReference>
<dbReference type="GO" id="GO:0000155">
    <property type="term" value="F:phosphorelay sensor kinase activity"/>
    <property type="evidence" value="ECO:0007669"/>
    <property type="project" value="InterPro"/>
</dbReference>
<dbReference type="Gene3D" id="2.30.30.40">
    <property type="entry name" value="SH3 Domains"/>
    <property type="match status" value="1"/>
</dbReference>
<keyword evidence="10" id="KW-0902">Two-component regulatory system</keyword>
<comment type="function">
    <text evidence="11">Involved in the transmission of sensory signals from the chemoreceptors to the flagellar motors. CheA is autophosphorylated; it can transfer its phosphate group to either CheB or CheY.</text>
</comment>
<dbReference type="InterPro" id="IPR036641">
    <property type="entry name" value="HPT_dom_sf"/>
</dbReference>
<feature type="region of interest" description="Disordered" evidence="13">
    <location>
        <begin position="243"/>
        <end position="275"/>
    </location>
</feature>
<dbReference type="EC" id="2.7.13.3" evidence="2"/>
<evidence type="ECO:0000259" key="15">
    <source>
        <dbReference type="PROSITE" id="PS50851"/>
    </source>
</evidence>
<dbReference type="SMART" id="SM00260">
    <property type="entry name" value="CheW"/>
    <property type="match status" value="1"/>
</dbReference>
<accession>A0A8I1GDZ5</accession>
<dbReference type="CDD" id="cd00088">
    <property type="entry name" value="HPT"/>
    <property type="match status" value="1"/>
</dbReference>
<dbReference type="InterPro" id="IPR036061">
    <property type="entry name" value="CheW-like_dom_sf"/>
</dbReference>
<evidence type="ECO:0000256" key="9">
    <source>
        <dbReference type="ARBA" id="ARBA00022840"/>
    </source>
</evidence>
<dbReference type="GO" id="GO:0005737">
    <property type="term" value="C:cytoplasm"/>
    <property type="evidence" value="ECO:0007669"/>
    <property type="project" value="InterPro"/>
</dbReference>
<dbReference type="Pfam" id="PF01584">
    <property type="entry name" value="CheW"/>
    <property type="match status" value="1"/>
</dbReference>
<dbReference type="InterPro" id="IPR008207">
    <property type="entry name" value="Sig_transdc_His_kin_Hpt_dom"/>
</dbReference>
<dbReference type="SUPFAM" id="SSF47226">
    <property type="entry name" value="Histidine-containing phosphotransfer domain, HPT domain"/>
    <property type="match status" value="1"/>
</dbReference>
<dbReference type="InterPro" id="IPR004358">
    <property type="entry name" value="Sig_transdc_His_kin-like_C"/>
</dbReference>
<dbReference type="EMBL" id="JAEMUK010000002">
    <property type="protein sequence ID" value="MBJ7541981.1"/>
    <property type="molecule type" value="Genomic_DNA"/>
</dbReference>
<keyword evidence="4" id="KW-0145">Chemotaxis</keyword>
<feature type="modified residue" description="Phosphohistidine" evidence="12">
    <location>
        <position position="54"/>
    </location>
</feature>
<evidence type="ECO:0000256" key="13">
    <source>
        <dbReference type="SAM" id="MobiDB-lite"/>
    </source>
</evidence>
<evidence type="ECO:0000313" key="18">
    <source>
        <dbReference type="Proteomes" id="UP000623250"/>
    </source>
</evidence>
<dbReference type="Pfam" id="PF01627">
    <property type="entry name" value="Hpt"/>
    <property type="match status" value="1"/>
</dbReference>
<evidence type="ECO:0000256" key="6">
    <source>
        <dbReference type="ARBA" id="ARBA00022679"/>
    </source>
</evidence>
<dbReference type="GO" id="GO:0005524">
    <property type="term" value="F:ATP binding"/>
    <property type="evidence" value="ECO:0007669"/>
    <property type="project" value="UniProtKB-KW"/>
</dbReference>
<sequence>MSSDPTSALDLNQFRATFFDECAEVLPDLDSRLSTLDANAADSENLNAIFRAVHSIKAGAAAFNFRSLVTFAHGFEALLDRLRDERMELSADVASVCLRAGDVLAALVDAAQMDTAIPEGFGADVLAEVEALMSSEVGRASFPETTAAATEDVEMRIWRITFTPHRELFRHANEPLLIIRELRRLGELDVCCDRSELPDLERLDPEESYLGFSFTLRTKASRAAIDEVFEFVDQDCDLVVEAEPAETPRETKVPPRALSESLPAAPRDGSERKAKSPSFVRVDLARVDRLINMVGELVITQAMLTQQLSEHGTNMRDQRVQGADELAAHIRELQECVMAIRMQPARTVFARMGRLVRDLSHKLGKKVRLVTSGDETEVDKTIVEELVDPITHMIRNAIDHGIEMPELRLAAGKPEEAVIHLSATQRAGNILITIADDGAGIDTEKVLAKAISKGIVRDDAKLSEEEIHELIFAPGFSTAEKVTEVSGRGVGMDVVRRNIASIGGRIHTNSVQGQGSSFTLVIPLTLAVLDGMHVAVRGEKYIIPLASIVETVRPDRRQIRSVAGGDVIFIRGEYIRLIHLHQLFNVAGEGEDTHPSLVVVVETENGTKAGLVVDELIGQQQFVFKNLNENADPVPGIAGATILGNGRVALILNLEDICSIASANLDRYPKSEREHGADMPDQMPAFTRASASVEPVLQAQG</sequence>
<dbReference type="Proteomes" id="UP000623250">
    <property type="component" value="Unassembled WGS sequence"/>
</dbReference>
<keyword evidence="8" id="KW-0418">Kinase</keyword>
<dbReference type="GO" id="GO:0006935">
    <property type="term" value="P:chemotaxis"/>
    <property type="evidence" value="ECO:0007669"/>
    <property type="project" value="UniProtKB-KW"/>
</dbReference>
<comment type="catalytic activity">
    <reaction evidence="1">
        <text>ATP + protein L-histidine = ADP + protein N-phospho-L-histidine.</text>
        <dbReference type="EC" id="2.7.13.3"/>
    </reaction>
</comment>
<evidence type="ECO:0000259" key="14">
    <source>
        <dbReference type="PROSITE" id="PS50109"/>
    </source>
</evidence>
<keyword evidence="5 12" id="KW-0597">Phosphoprotein</keyword>
<evidence type="ECO:0000256" key="10">
    <source>
        <dbReference type="ARBA" id="ARBA00023012"/>
    </source>
</evidence>
<dbReference type="SMART" id="SM01231">
    <property type="entry name" value="H-kinase_dim"/>
    <property type="match status" value="1"/>
</dbReference>
<comment type="caution">
    <text evidence="17">The sequence shown here is derived from an EMBL/GenBank/DDBJ whole genome shotgun (WGS) entry which is preliminary data.</text>
</comment>
<dbReference type="InterPro" id="IPR036890">
    <property type="entry name" value="HATPase_C_sf"/>
</dbReference>
<keyword evidence="6" id="KW-0808">Transferase</keyword>
<dbReference type="InterPro" id="IPR003594">
    <property type="entry name" value="HATPase_dom"/>
</dbReference>
<dbReference type="Pfam" id="PF02895">
    <property type="entry name" value="H-kinase_dim"/>
    <property type="match status" value="1"/>
</dbReference>
<proteinExistence type="predicted"/>
<dbReference type="Gene3D" id="1.20.120.160">
    <property type="entry name" value="HPT domain"/>
    <property type="match status" value="1"/>
</dbReference>